<dbReference type="AlphaFoldDB" id="A0A1R4H522"/>
<sequence>MFSFLIINLNNAIFLIGLIAIILTALLSIIKAYDFIFNKIFFMLHVET</sequence>
<organism evidence="2 3">
    <name type="scientific">Crenothrix polyspora</name>
    <dbReference type="NCBI Taxonomy" id="360316"/>
    <lineage>
        <taxon>Bacteria</taxon>
        <taxon>Pseudomonadati</taxon>
        <taxon>Pseudomonadota</taxon>
        <taxon>Gammaproteobacteria</taxon>
        <taxon>Methylococcales</taxon>
        <taxon>Crenotrichaceae</taxon>
        <taxon>Crenothrix</taxon>
    </lineage>
</organism>
<evidence type="ECO:0000313" key="2">
    <source>
        <dbReference type="EMBL" id="SJM91277.1"/>
    </source>
</evidence>
<feature type="transmembrane region" description="Helical" evidence="1">
    <location>
        <begin position="12"/>
        <end position="33"/>
    </location>
</feature>
<evidence type="ECO:0000313" key="3">
    <source>
        <dbReference type="Proteomes" id="UP000195442"/>
    </source>
</evidence>
<proteinExistence type="predicted"/>
<evidence type="ECO:0000256" key="1">
    <source>
        <dbReference type="SAM" id="Phobius"/>
    </source>
</evidence>
<keyword evidence="1" id="KW-0472">Membrane</keyword>
<keyword evidence="1" id="KW-0812">Transmembrane</keyword>
<reference evidence="3" key="1">
    <citation type="submission" date="2017-02" db="EMBL/GenBank/DDBJ databases">
        <authorList>
            <person name="Daims H."/>
        </authorList>
    </citation>
    <scope>NUCLEOTIDE SEQUENCE [LARGE SCALE GENOMIC DNA]</scope>
</reference>
<keyword evidence="1" id="KW-1133">Transmembrane helix</keyword>
<dbReference type="Proteomes" id="UP000195442">
    <property type="component" value="Unassembled WGS sequence"/>
</dbReference>
<protein>
    <submittedName>
        <fullName evidence="2">Uncharacterized protein</fullName>
    </submittedName>
</protein>
<accession>A0A1R4H522</accession>
<gene>
    <name evidence="2" type="ORF">CRENPOLYSF2_2150017</name>
</gene>
<dbReference type="EMBL" id="FUKJ01000130">
    <property type="protein sequence ID" value="SJM91277.1"/>
    <property type="molecule type" value="Genomic_DNA"/>
</dbReference>
<keyword evidence="3" id="KW-1185">Reference proteome</keyword>
<name>A0A1R4H522_9GAMM</name>